<evidence type="ECO:0000256" key="4">
    <source>
        <dbReference type="ARBA" id="ARBA00022490"/>
    </source>
</evidence>
<dbReference type="SUPFAM" id="SSF52058">
    <property type="entry name" value="L domain-like"/>
    <property type="match status" value="1"/>
</dbReference>
<dbReference type="InterPro" id="IPR036859">
    <property type="entry name" value="CAP-Gly_dom_sf"/>
</dbReference>
<accession>A0A210Q0C9</accession>
<dbReference type="InterPro" id="IPR000626">
    <property type="entry name" value="Ubiquitin-like_dom"/>
</dbReference>
<dbReference type="InterPro" id="IPR000938">
    <property type="entry name" value="CAP-Gly_domain"/>
</dbReference>
<dbReference type="GO" id="GO:0005856">
    <property type="term" value="C:cytoskeleton"/>
    <property type="evidence" value="ECO:0007669"/>
    <property type="project" value="UniProtKB-SubCell"/>
</dbReference>
<dbReference type="PANTHER" id="PTHR18849">
    <property type="entry name" value="LEUCINE RICH REPEAT PROTEIN"/>
    <property type="match status" value="1"/>
</dbReference>
<dbReference type="STRING" id="6573.A0A210Q0C9"/>
<dbReference type="CDD" id="cd17044">
    <property type="entry name" value="Ubl_TBCE"/>
    <property type="match status" value="1"/>
</dbReference>
<dbReference type="EMBL" id="NEDP02005311">
    <property type="protein sequence ID" value="OWF42186.1"/>
    <property type="molecule type" value="Genomic_DNA"/>
</dbReference>
<comment type="caution">
    <text evidence="11">The sequence shown here is derived from an EMBL/GenBank/DDBJ whole genome shotgun (WGS) entry which is preliminary data.</text>
</comment>
<evidence type="ECO:0000256" key="9">
    <source>
        <dbReference type="ARBA" id="ARBA00030180"/>
    </source>
</evidence>
<dbReference type="GO" id="GO:0007010">
    <property type="term" value="P:cytoskeleton organization"/>
    <property type="evidence" value="ECO:0007669"/>
    <property type="project" value="TreeGrafter"/>
</dbReference>
<dbReference type="Pfam" id="PF01302">
    <property type="entry name" value="CAP_GLY"/>
    <property type="match status" value="1"/>
</dbReference>
<evidence type="ECO:0000259" key="10">
    <source>
        <dbReference type="PROSITE" id="PS50245"/>
    </source>
</evidence>
<dbReference type="Proteomes" id="UP000242188">
    <property type="component" value="Unassembled WGS sequence"/>
</dbReference>
<dbReference type="InterPro" id="IPR044079">
    <property type="entry name" value="Ubl_TBCE"/>
</dbReference>
<evidence type="ECO:0000313" key="12">
    <source>
        <dbReference type="Proteomes" id="UP000242188"/>
    </source>
</evidence>
<name>A0A210Q0C9_MIZYE</name>
<dbReference type="SUPFAM" id="SSF74924">
    <property type="entry name" value="Cap-Gly domain"/>
    <property type="match status" value="1"/>
</dbReference>
<reference evidence="11 12" key="1">
    <citation type="journal article" date="2017" name="Nat. Ecol. Evol.">
        <title>Scallop genome provides insights into evolution of bilaterian karyotype and development.</title>
        <authorList>
            <person name="Wang S."/>
            <person name="Zhang J."/>
            <person name="Jiao W."/>
            <person name="Li J."/>
            <person name="Xun X."/>
            <person name="Sun Y."/>
            <person name="Guo X."/>
            <person name="Huan P."/>
            <person name="Dong B."/>
            <person name="Zhang L."/>
            <person name="Hu X."/>
            <person name="Sun X."/>
            <person name="Wang J."/>
            <person name="Zhao C."/>
            <person name="Wang Y."/>
            <person name="Wang D."/>
            <person name="Huang X."/>
            <person name="Wang R."/>
            <person name="Lv J."/>
            <person name="Li Y."/>
            <person name="Zhang Z."/>
            <person name="Liu B."/>
            <person name="Lu W."/>
            <person name="Hui Y."/>
            <person name="Liang J."/>
            <person name="Zhou Z."/>
            <person name="Hou R."/>
            <person name="Li X."/>
            <person name="Liu Y."/>
            <person name="Li H."/>
            <person name="Ning X."/>
            <person name="Lin Y."/>
            <person name="Zhao L."/>
            <person name="Xing Q."/>
            <person name="Dou J."/>
            <person name="Li Y."/>
            <person name="Mao J."/>
            <person name="Guo H."/>
            <person name="Dou H."/>
            <person name="Li T."/>
            <person name="Mu C."/>
            <person name="Jiang W."/>
            <person name="Fu Q."/>
            <person name="Fu X."/>
            <person name="Miao Y."/>
            <person name="Liu J."/>
            <person name="Yu Q."/>
            <person name="Li R."/>
            <person name="Liao H."/>
            <person name="Li X."/>
            <person name="Kong Y."/>
            <person name="Jiang Z."/>
            <person name="Chourrout D."/>
            <person name="Li R."/>
            <person name="Bao Z."/>
        </authorList>
    </citation>
    <scope>NUCLEOTIDE SEQUENCE [LARGE SCALE GENOMIC DNA]</scope>
    <source>
        <strain evidence="11 12">PY_sf001</strain>
    </source>
</reference>
<proteinExistence type="inferred from homology"/>
<evidence type="ECO:0000256" key="8">
    <source>
        <dbReference type="ARBA" id="ARBA00023212"/>
    </source>
</evidence>
<dbReference type="AlphaFoldDB" id="A0A210Q0C9"/>
<dbReference type="Gene3D" id="2.30.30.190">
    <property type="entry name" value="CAP Gly-rich-like domain"/>
    <property type="match status" value="1"/>
</dbReference>
<evidence type="ECO:0000256" key="6">
    <source>
        <dbReference type="ARBA" id="ARBA00022737"/>
    </source>
</evidence>
<keyword evidence="4" id="KW-0963">Cytoplasm</keyword>
<evidence type="ECO:0000256" key="7">
    <source>
        <dbReference type="ARBA" id="ARBA00023186"/>
    </source>
</evidence>
<dbReference type="PROSITE" id="PS50245">
    <property type="entry name" value="CAP_GLY_2"/>
    <property type="match status" value="1"/>
</dbReference>
<dbReference type="Pfam" id="PF14560">
    <property type="entry name" value="Ubiquitin_2"/>
    <property type="match status" value="1"/>
</dbReference>
<dbReference type="SUPFAM" id="SSF54236">
    <property type="entry name" value="Ubiquitin-like"/>
    <property type="match status" value="1"/>
</dbReference>
<keyword evidence="12" id="KW-1185">Reference proteome</keyword>
<keyword evidence="7" id="KW-0143">Chaperone</keyword>
<evidence type="ECO:0000256" key="5">
    <source>
        <dbReference type="ARBA" id="ARBA00022614"/>
    </source>
</evidence>
<dbReference type="InterPro" id="IPR032675">
    <property type="entry name" value="LRR_dom_sf"/>
</dbReference>
<evidence type="ECO:0000256" key="1">
    <source>
        <dbReference type="ARBA" id="ARBA00004245"/>
    </source>
</evidence>
<keyword evidence="8" id="KW-0206">Cytoskeleton</keyword>
<dbReference type="Gene3D" id="3.80.10.10">
    <property type="entry name" value="Ribonuclease Inhibitor"/>
    <property type="match status" value="2"/>
</dbReference>
<keyword evidence="5" id="KW-0433">Leucine-rich repeat</keyword>
<sequence>MEVKRDDGSLLQIGHRIICDGHFGTVRYIGEITNTKDCWIGVEWDDSSRGKHNGIHEGKQYFSTDDPTGGSFVRPRKVKMGVSFYNAFQDRYGEEEDEEAGVITAELFVLDNNNKKTIVEMVGAKSVNKKQSQLDSLVEVAVRDMSVYGVGPHSSELRTHGHSIAELDIAHSLLPSWSAVAAITECLPALMRLNVSENKLVLPTNPVELQSSFPCVKVLYLNRIAYNWQQILECSCMFPLEQLHVCFNSITTLSDPQSHLQNLTLINLESNNVQSWLQVLHLSHLPKLESLIVSDNSIDTITFSDVGHGETTQHFRVLKYLCINHNKIAEWSSINELNKLKCLKELKIIQNPLLNTATPETVRQLIVAKIAGLEHCNRTKVTKEERRGAEIDYLKRFGQLWIKSGGSQDDKNKKPSTEFTSQHPRYQDLVRVYGPPENSEMKQKEKSLKDSLITINITSPYDPDKGTKQKKIPETMTVQKLKALIQKLFKWDNGELQLSYETKKMKKVEIEFDNDLRPISFYSIEPGDTILVRW</sequence>
<evidence type="ECO:0000256" key="2">
    <source>
        <dbReference type="ARBA" id="ARBA00006286"/>
    </source>
</evidence>
<protein>
    <recommendedName>
        <fullName evidence="3">Tubulin-specific chaperone E</fullName>
    </recommendedName>
    <alternativeName>
        <fullName evidence="9">Tubulin-folding cofactor E</fullName>
    </alternativeName>
</protein>
<dbReference type="PANTHER" id="PTHR18849:SF0">
    <property type="entry name" value="CILIA- AND FLAGELLA-ASSOCIATED PROTEIN 410-RELATED"/>
    <property type="match status" value="1"/>
</dbReference>
<dbReference type="SMART" id="SM01052">
    <property type="entry name" value="CAP_GLY"/>
    <property type="match status" value="1"/>
</dbReference>
<comment type="subcellular location">
    <subcellularLocation>
        <location evidence="1">Cytoplasm</location>
        <location evidence="1">Cytoskeleton</location>
    </subcellularLocation>
</comment>
<dbReference type="InterPro" id="IPR029071">
    <property type="entry name" value="Ubiquitin-like_domsf"/>
</dbReference>
<feature type="domain" description="CAP-Gly" evidence="10">
    <location>
        <begin position="30"/>
        <end position="74"/>
    </location>
</feature>
<evidence type="ECO:0000256" key="3">
    <source>
        <dbReference type="ARBA" id="ARBA00015004"/>
    </source>
</evidence>
<organism evidence="11 12">
    <name type="scientific">Mizuhopecten yessoensis</name>
    <name type="common">Japanese scallop</name>
    <name type="synonym">Patinopecten yessoensis</name>
    <dbReference type="NCBI Taxonomy" id="6573"/>
    <lineage>
        <taxon>Eukaryota</taxon>
        <taxon>Metazoa</taxon>
        <taxon>Spiralia</taxon>
        <taxon>Lophotrochozoa</taxon>
        <taxon>Mollusca</taxon>
        <taxon>Bivalvia</taxon>
        <taxon>Autobranchia</taxon>
        <taxon>Pteriomorphia</taxon>
        <taxon>Pectinida</taxon>
        <taxon>Pectinoidea</taxon>
        <taxon>Pectinidae</taxon>
        <taxon>Mizuhopecten</taxon>
    </lineage>
</organism>
<keyword evidence="6" id="KW-0677">Repeat</keyword>
<dbReference type="Gene3D" id="3.10.20.90">
    <property type="entry name" value="Phosphatidylinositol 3-kinase Catalytic Subunit, Chain A, domain 1"/>
    <property type="match status" value="1"/>
</dbReference>
<comment type="similarity">
    <text evidence="2">Belongs to the TBCE family.</text>
</comment>
<gene>
    <name evidence="11" type="ORF">KP79_PYT10554</name>
</gene>
<evidence type="ECO:0000313" key="11">
    <source>
        <dbReference type="EMBL" id="OWF42186.1"/>
    </source>
</evidence>
<dbReference type="OrthoDB" id="5273213at2759"/>